<evidence type="ECO:0000313" key="2">
    <source>
        <dbReference type="Proteomes" id="UP000249334"/>
    </source>
</evidence>
<dbReference type="EMBL" id="PXXW01000018">
    <property type="protein sequence ID" value="RAO00156.1"/>
    <property type="molecule type" value="Genomic_DNA"/>
</dbReference>
<keyword evidence="2" id="KW-1185">Reference proteome</keyword>
<proteinExistence type="predicted"/>
<reference evidence="1 2" key="1">
    <citation type="submission" date="2018-03" db="EMBL/GenBank/DDBJ databases">
        <title>Genomic framework for the identification of Micromonospora saelicesensis and Micromonospora noduli.</title>
        <authorList>
            <person name="Riesco R."/>
            <person name="Trujillo M.E."/>
        </authorList>
    </citation>
    <scope>NUCLEOTIDE SEQUENCE [LARGE SCALE GENOMIC DNA]</scope>
    <source>
        <strain evidence="1 2">GAR05</strain>
    </source>
</reference>
<accession>A0ABX9CKW8</accession>
<organism evidence="1 2">
    <name type="scientific">Micromonospora saelicesensis</name>
    <dbReference type="NCBI Taxonomy" id="285676"/>
    <lineage>
        <taxon>Bacteria</taxon>
        <taxon>Bacillati</taxon>
        <taxon>Actinomycetota</taxon>
        <taxon>Actinomycetes</taxon>
        <taxon>Micromonosporales</taxon>
        <taxon>Micromonosporaceae</taxon>
        <taxon>Micromonospora</taxon>
    </lineage>
</organism>
<name>A0ABX9CKW8_9ACTN</name>
<gene>
    <name evidence="1" type="ORF">GAR05_02126</name>
</gene>
<evidence type="ECO:0000313" key="1">
    <source>
        <dbReference type="EMBL" id="RAO00156.1"/>
    </source>
</evidence>
<sequence length="260" mass="26351">MSGPLDAVGLDLDGAAAVGVPAPVPVGLGCVGGGGCLAQPEHVGPLLDRLLQQRVRHERVVGAVPQLHARAGPGVAGVRLADRVAPLLRGPVHVSAGALAAGGREVRRVGEAVERHAHERGAGLEQVGVEGEHVVGHHAAGRTAGGVDPLRIGRVLLLHVPDHRDDRHRVAAAATSLRGVGPDVEAVAEPGLLGGGRVDHDVPVSVGEAGELAPGVEAGAGPAAAVHRHHDRRASRAVVRHVDVHAHPARVVTEAGHLGQ</sequence>
<protein>
    <submittedName>
        <fullName evidence="1">Uncharacterized protein</fullName>
    </submittedName>
</protein>
<comment type="caution">
    <text evidence="1">The sequence shown here is derived from an EMBL/GenBank/DDBJ whole genome shotgun (WGS) entry which is preliminary data.</text>
</comment>
<dbReference type="Proteomes" id="UP000249334">
    <property type="component" value="Unassembled WGS sequence"/>
</dbReference>